<feature type="signal peptide" evidence="1">
    <location>
        <begin position="1"/>
        <end position="18"/>
    </location>
</feature>
<dbReference type="RefSeq" id="WP_086450224.1">
    <property type="nucleotide sequence ID" value="NZ_MSPP01000001.1"/>
</dbReference>
<gene>
    <name evidence="2" type="ORF">BVC71_03530</name>
</gene>
<comment type="caution">
    <text evidence="2">The sequence shown here is derived from an EMBL/GenBank/DDBJ whole genome shotgun (WGS) entry which is preliminary data.</text>
</comment>
<dbReference type="Proteomes" id="UP000194664">
    <property type="component" value="Unassembled WGS sequence"/>
</dbReference>
<dbReference type="OrthoDB" id="9810376at2"/>
<keyword evidence="1" id="KW-0732">Signal</keyword>
<reference evidence="2 3" key="1">
    <citation type="submission" date="2016-12" db="EMBL/GenBank/DDBJ databases">
        <title>The draft genome sequence of HSLHS2.</title>
        <authorList>
            <person name="Hu D."/>
            <person name="Wang L."/>
            <person name="Shao Z."/>
        </authorList>
    </citation>
    <scope>NUCLEOTIDE SEQUENCE [LARGE SCALE GENOMIC DNA]</scope>
    <source>
        <strain evidence="2">MCCC 1A06712</strain>
    </source>
</reference>
<dbReference type="InterPro" id="IPR019225">
    <property type="entry name" value="DUF2155"/>
</dbReference>
<dbReference type="Pfam" id="PF09923">
    <property type="entry name" value="DUF2155"/>
    <property type="match status" value="1"/>
</dbReference>
<keyword evidence="3" id="KW-1185">Reference proteome</keyword>
<name>A0A251X2D4_9RHOB</name>
<organism evidence="2 3">
    <name type="scientific">Marivivens niveibacter</name>
    <dbReference type="NCBI Taxonomy" id="1930667"/>
    <lineage>
        <taxon>Bacteria</taxon>
        <taxon>Pseudomonadati</taxon>
        <taxon>Pseudomonadota</taxon>
        <taxon>Alphaproteobacteria</taxon>
        <taxon>Rhodobacterales</taxon>
        <taxon>Paracoccaceae</taxon>
        <taxon>Marivivens group</taxon>
        <taxon>Marivivens</taxon>
    </lineage>
</organism>
<accession>A0A251X2D4</accession>
<dbReference type="EMBL" id="MSPP01000001">
    <property type="protein sequence ID" value="OUD10575.1"/>
    <property type="molecule type" value="Genomic_DNA"/>
</dbReference>
<evidence type="ECO:0000256" key="1">
    <source>
        <dbReference type="SAM" id="SignalP"/>
    </source>
</evidence>
<dbReference type="AlphaFoldDB" id="A0A251X2D4"/>
<evidence type="ECO:0000313" key="2">
    <source>
        <dbReference type="EMBL" id="OUD10575.1"/>
    </source>
</evidence>
<protein>
    <recommendedName>
        <fullName evidence="4">DUF2155 domain-containing protein</fullName>
    </recommendedName>
</protein>
<evidence type="ECO:0000313" key="3">
    <source>
        <dbReference type="Proteomes" id="UP000194664"/>
    </source>
</evidence>
<sequence>MIRAIAFVAAMLATPAFAQDAANANGADLRLLDKISGQVTTLNLSVGDRATVGHLQVVLNECRYPVDNPSGDAFAELTAYYNNQADPVFDGWMIASAPALSAMEHPRYDVWVVRCITS</sequence>
<evidence type="ECO:0008006" key="4">
    <source>
        <dbReference type="Google" id="ProtNLM"/>
    </source>
</evidence>
<feature type="chain" id="PRO_5012264881" description="DUF2155 domain-containing protein" evidence="1">
    <location>
        <begin position="19"/>
        <end position="118"/>
    </location>
</feature>
<proteinExistence type="predicted"/>